<organism evidence="1 2">
    <name type="scientific">Desulfofundulus australicus DSM 11792</name>
    <dbReference type="NCBI Taxonomy" id="1121425"/>
    <lineage>
        <taxon>Bacteria</taxon>
        <taxon>Bacillati</taxon>
        <taxon>Bacillota</taxon>
        <taxon>Clostridia</taxon>
        <taxon>Eubacteriales</taxon>
        <taxon>Peptococcaceae</taxon>
        <taxon>Desulfofundulus</taxon>
    </lineage>
</organism>
<proteinExistence type="predicted"/>
<name>A0A1M5A8B1_9FIRM</name>
<evidence type="ECO:0000313" key="1">
    <source>
        <dbReference type="EMBL" id="SHF26489.1"/>
    </source>
</evidence>
<reference evidence="2" key="1">
    <citation type="submission" date="2016-11" db="EMBL/GenBank/DDBJ databases">
        <authorList>
            <person name="Varghese N."/>
            <person name="Submissions S."/>
        </authorList>
    </citation>
    <scope>NUCLEOTIDE SEQUENCE [LARGE SCALE GENOMIC DNA]</scope>
    <source>
        <strain evidence="2">DSM 11792</strain>
    </source>
</reference>
<keyword evidence="2" id="KW-1185">Reference proteome</keyword>
<dbReference type="Proteomes" id="UP000184196">
    <property type="component" value="Unassembled WGS sequence"/>
</dbReference>
<evidence type="ECO:0000313" key="2">
    <source>
        <dbReference type="Proteomes" id="UP000184196"/>
    </source>
</evidence>
<dbReference type="EMBL" id="FQUW01000020">
    <property type="protein sequence ID" value="SHF26489.1"/>
    <property type="molecule type" value="Genomic_DNA"/>
</dbReference>
<dbReference type="AlphaFoldDB" id="A0A1M5A8B1"/>
<dbReference type="OrthoDB" id="1805637at2"/>
<accession>A0A1M5A8B1</accession>
<gene>
    <name evidence="1" type="ORF">SAMN02745218_01823</name>
</gene>
<protein>
    <submittedName>
        <fullName evidence="1">Uncharacterized protein</fullName>
    </submittedName>
</protein>
<sequence>MPGAELKATWSLREEEDWGLSATTDDAGRVKFFLGNPGHWLFYTRYADETLGREGEYDKRVYSGLYTGSGR</sequence>
<dbReference type="RefSeq" id="WP_013823249.1">
    <property type="nucleotide sequence ID" value="NZ_FQUW01000020.1"/>
</dbReference>